<dbReference type="InterPro" id="IPR001452">
    <property type="entry name" value="SH3_domain"/>
</dbReference>
<dbReference type="SUPFAM" id="SSF50044">
    <property type="entry name" value="SH3-domain"/>
    <property type="match status" value="1"/>
</dbReference>
<accession>A0AAW0YUU9</accession>
<feature type="domain" description="SH3" evidence="4">
    <location>
        <begin position="346"/>
        <end position="418"/>
    </location>
</feature>
<dbReference type="SMART" id="SM00326">
    <property type="entry name" value="SH3"/>
    <property type="match status" value="1"/>
</dbReference>
<evidence type="ECO:0000313" key="5">
    <source>
        <dbReference type="EMBL" id="KAK8846760.1"/>
    </source>
</evidence>
<gene>
    <name evidence="5" type="ORF">IAR55_005848</name>
</gene>
<feature type="compositionally biased region" description="Low complexity" evidence="3">
    <location>
        <begin position="96"/>
        <end position="116"/>
    </location>
</feature>
<evidence type="ECO:0000259" key="4">
    <source>
        <dbReference type="PROSITE" id="PS50002"/>
    </source>
</evidence>
<evidence type="ECO:0000313" key="6">
    <source>
        <dbReference type="Proteomes" id="UP001388673"/>
    </source>
</evidence>
<dbReference type="KEGG" id="kne:92183106"/>
<dbReference type="InterPro" id="IPR036028">
    <property type="entry name" value="SH3-like_dom_sf"/>
</dbReference>
<keyword evidence="1 2" id="KW-0728">SH3 domain</keyword>
<sequence length="422" mass="44484">MGEQVLDHSSTPDYREEEAPISDLRLSTTELNASISTTTSPTNALEHHLSLQSSRPAPPSPSSSRPTSIAIVSPEHIQLSASSPSSLGEPARDRSGSTSSRGGRRTSGASSSTSKAPRSRASSRARPKSTLGTSFSLPNPSPAEAETEKGNGGLGLGVGLGDEGAAGVPSTVLENVDSAQASKVEMTIGTRTVVVKDFAYSPLDERHHGRGAPLPQRESSSTSLFKWPWKQGGNGGGDSPDIGGEEDEDGKKGWGGFGLLGWRGFGARGTHRSSSRLDGTGHLNGNGNGEDEGDEGAEFQQNDDGEEYFSSPEPSEMDADLLVTQNNLDPPYAFTVLAPPEDPDEEPKGLYRAAYAFEGLSSSEMSLEEGDLLMISGRGNGDPGWVIARRMKVVKGRVEKGDDGVGLVPEGYLERVEVVKDY</sequence>
<feature type="compositionally biased region" description="Polar residues" evidence="3">
    <location>
        <begin position="25"/>
        <end position="43"/>
    </location>
</feature>
<feature type="compositionally biased region" description="Gly residues" evidence="3">
    <location>
        <begin position="150"/>
        <end position="164"/>
    </location>
</feature>
<dbReference type="EMBL" id="JBCAWK010000011">
    <property type="protein sequence ID" value="KAK8846760.1"/>
    <property type="molecule type" value="Genomic_DNA"/>
</dbReference>
<evidence type="ECO:0000256" key="1">
    <source>
        <dbReference type="ARBA" id="ARBA00022443"/>
    </source>
</evidence>
<feature type="region of interest" description="Disordered" evidence="3">
    <location>
        <begin position="1"/>
        <end position="167"/>
    </location>
</feature>
<dbReference type="Gene3D" id="2.30.30.40">
    <property type="entry name" value="SH3 Domains"/>
    <property type="match status" value="1"/>
</dbReference>
<evidence type="ECO:0000256" key="2">
    <source>
        <dbReference type="PROSITE-ProRule" id="PRU00192"/>
    </source>
</evidence>
<dbReference type="RefSeq" id="XP_066800710.1">
    <property type="nucleotide sequence ID" value="XM_066948937.1"/>
</dbReference>
<evidence type="ECO:0000256" key="3">
    <source>
        <dbReference type="SAM" id="MobiDB-lite"/>
    </source>
</evidence>
<feature type="region of interest" description="Disordered" evidence="3">
    <location>
        <begin position="204"/>
        <end position="253"/>
    </location>
</feature>
<organism evidence="5 6">
    <name type="scientific">Kwoniella newhampshirensis</name>
    <dbReference type="NCBI Taxonomy" id="1651941"/>
    <lineage>
        <taxon>Eukaryota</taxon>
        <taxon>Fungi</taxon>
        <taxon>Dikarya</taxon>
        <taxon>Basidiomycota</taxon>
        <taxon>Agaricomycotina</taxon>
        <taxon>Tremellomycetes</taxon>
        <taxon>Tremellales</taxon>
        <taxon>Cryptococcaceae</taxon>
        <taxon>Kwoniella</taxon>
    </lineage>
</organism>
<keyword evidence="6" id="KW-1185">Reference proteome</keyword>
<dbReference type="AlphaFoldDB" id="A0AAW0YUU9"/>
<feature type="compositionally biased region" description="Basic residues" evidence="3">
    <location>
        <begin position="117"/>
        <end position="127"/>
    </location>
</feature>
<dbReference type="GeneID" id="92183106"/>
<dbReference type="PROSITE" id="PS50002">
    <property type="entry name" value="SH3"/>
    <property type="match status" value="1"/>
</dbReference>
<proteinExistence type="predicted"/>
<feature type="region of interest" description="Disordered" evidence="3">
    <location>
        <begin position="268"/>
        <end position="318"/>
    </location>
</feature>
<name>A0AAW0YUU9_9TREE</name>
<protein>
    <recommendedName>
        <fullName evidence="4">SH3 domain-containing protein</fullName>
    </recommendedName>
</protein>
<feature type="compositionally biased region" description="Low complexity" evidence="3">
    <location>
        <begin position="62"/>
        <end position="71"/>
    </location>
</feature>
<comment type="caution">
    <text evidence="5">The sequence shown here is derived from an EMBL/GenBank/DDBJ whole genome shotgun (WGS) entry which is preliminary data.</text>
</comment>
<dbReference type="Proteomes" id="UP001388673">
    <property type="component" value="Unassembled WGS sequence"/>
</dbReference>
<feature type="compositionally biased region" description="Acidic residues" evidence="3">
    <location>
        <begin position="289"/>
        <end position="307"/>
    </location>
</feature>
<reference evidence="5 6" key="1">
    <citation type="journal article" date="2024" name="bioRxiv">
        <title>Comparative genomics of Cryptococcus and Kwoniella reveals pathogenesis evolution and contrasting karyotype dynamics via intercentromeric recombination or chromosome fusion.</title>
        <authorList>
            <person name="Coelho M.A."/>
            <person name="David-Palma M."/>
            <person name="Shea T."/>
            <person name="Bowers K."/>
            <person name="McGinley-Smith S."/>
            <person name="Mohammad A.W."/>
            <person name="Gnirke A."/>
            <person name="Yurkov A.M."/>
            <person name="Nowrousian M."/>
            <person name="Sun S."/>
            <person name="Cuomo C.A."/>
            <person name="Heitman J."/>
        </authorList>
    </citation>
    <scope>NUCLEOTIDE SEQUENCE [LARGE SCALE GENOMIC DNA]</scope>
    <source>
        <strain evidence="5 6">CBS 13917</strain>
    </source>
</reference>